<dbReference type="Pfam" id="PF01347">
    <property type="entry name" value="Vitellogenin_N"/>
    <property type="match status" value="1"/>
</dbReference>
<organism evidence="10 11">
    <name type="scientific">Xylocopa violacea</name>
    <name type="common">Violet carpenter bee</name>
    <name type="synonym">Apis violacea</name>
    <dbReference type="NCBI Taxonomy" id="135666"/>
    <lineage>
        <taxon>Eukaryota</taxon>
        <taxon>Metazoa</taxon>
        <taxon>Ecdysozoa</taxon>
        <taxon>Arthropoda</taxon>
        <taxon>Hexapoda</taxon>
        <taxon>Insecta</taxon>
        <taxon>Pterygota</taxon>
        <taxon>Neoptera</taxon>
        <taxon>Endopterygota</taxon>
        <taxon>Hymenoptera</taxon>
        <taxon>Apocrita</taxon>
        <taxon>Aculeata</taxon>
        <taxon>Apoidea</taxon>
        <taxon>Anthophila</taxon>
        <taxon>Apidae</taxon>
        <taxon>Xylocopa</taxon>
        <taxon>Xylocopa</taxon>
    </lineage>
</organism>
<feature type="region of interest" description="Disordered" evidence="6">
    <location>
        <begin position="1703"/>
        <end position="1723"/>
    </location>
</feature>
<feature type="region of interest" description="Disordered" evidence="6">
    <location>
        <begin position="181"/>
        <end position="200"/>
    </location>
</feature>
<evidence type="ECO:0000259" key="9">
    <source>
        <dbReference type="PROSITE" id="PS51233"/>
    </source>
</evidence>
<keyword evidence="2" id="KW-0758">Storage protein</keyword>
<dbReference type="InterPro" id="IPR015816">
    <property type="entry name" value="Vitellinogen_b-sht_N"/>
</dbReference>
<protein>
    <recommendedName>
        <fullName evidence="12">Vitellogenin</fullName>
    </recommendedName>
</protein>
<dbReference type="SMART" id="SM00216">
    <property type="entry name" value="VWD"/>
    <property type="match status" value="1"/>
</dbReference>
<dbReference type="InterPro" id="IPR015255">
    <property type="entry name" value="Vitellinogen_open_b-sht"/>
</dbReference>
<dbReference type="Proteomes" id="UP001642520">
    <property type="component" value="Unassembled WGS sequence"/>
</dbReference>
<keyword evidence="7" id="KW-0472">Membrane</keyword>
<comment type="caution">
    <text evidence="5">Lacks conserved residue(s) required for the propagation of feature annotation.</text>
</comment>
<dbReference type="SMART" id="SM01169">
    <property type="entry name" value="DUF1943"/>
    <property type="match status" value="1"/>
</dbReference>
<dbReference type="PANTHER" id="PTHR23345:SF15">
    <property type="entry name" value="VITELLOGENIN 1-RELATED"/>
    <property type="match status" value="1"/>
</dbReference>
<evidence type="ECO:0000256" key="5">
    <source>
        <dbReference type="PROSITE-ProRule" id="PRU00557"/>
    </source>
</evidence>
<reference evidence="10 11" key="1">
    <citation type="submission" date="2024-08" db="EMBL/GenBank/DDBJ databases">
        <authorList>
            <person name="Will J Nash"/>
            <person name="Angela Man"/>
            <person name="Seanna McTaggart"/>
            <person name="Kendall Baker"/>
            <person name="Tom Barker"/>
            <person name="Leah Catchpole"/>
            <person name="Alex Durrant"/>
            <person name="Karim Gharbi"/>
            <person name="Naomi Irish"/>
            <person name="Gemy Kaithakottil"/>
            <person name="Debby Ku"/>
            <person name="Aaliyah Providence"/>
            <person name="Felix Shaw"/>
            <person name="David Swarbreck"/>
            <person name="Chris Watkins"/>
            <person name="Ann M. McCartney"/>
            <person name="Giulio Formenti"/>
            <person name="Alice Mouton"/>
            <person name="Noel Vella"/>
            <person name="Bjorn M von Reumont"/>
            <person name="Adriana Vella"/>
            <person name="Wilfried Haerty"/>
        </authorList>
    </citation>
    <scope>NUCLEOTIDE SEQUENCE [LARGE SCALE GENOMIC DNA]</scope>
</reference>
<keyword evidence="4" id="KW-0325">Glycoprotein</keyword>
<evidence type="ECO:0000313" key="10">
    <source>
        <dbReference type="EMBL" id="CAL7934467.1"/>
    </source>
</evidence>
<dbReference type="SUPFAM" id="SSF48431">
    <property type="entry name" value="Lipovitellin-phosvitin complex, superhelical domain"/>
    <property type="match status" value="1"/>
</dbReference>
<dbReference type="InterPro" id="IPR050733">
    <property type="entry name" value="Vitellogenin/Apolipophorin"/>
</dbReference>
<dbReference type="InterPro" id="IPR011030">
    <property type="entry name" value="Lipovitellin_superhlx_dom"/>
</dbReference>
<evidence type="ECO:0000256" key="3">
    <source>
        <dbReference type="ARBA" id="ARBA00023157"/>
    </source>
</evidence>
<feature type="region of interest" description="Disordered" evidence="6">
    <location>
        <begin position="1191"/>
        <end position="1218"/>
    </location>
</feature>
<dbReference type="PANTHER" id="PTHR23345">
    <property type="entry name" value="VITELLOGENIN-RELATED"/>
    <property type="match status" value="1"/>
</dbReference>
<feature type="compositionally biased region" description="Basic and acidic residues" evidence="6">
    <location>
        <begin position="1207"/>
        <end position="1218"/>
    </location>
</feature>
<keyword evidence="11" id="KW-1185">Reference proteome</keyword>
<dbReference type="Gene3D" id="1.25.10.20">
    <property type="entry name" value="Vitellinogen, superhelical"/>
    <property type="match status" value="1"/>
</dbReference>
<feature type="region of interest" description="Disordered" evidence="6">
    <location>
        <begin position="384"/>
        <end position="431"/>
    </location>
</feature>
<dbReference type="SMART" id="SM00638">
    <property type="entry name" value="LPD_N"/>
    <property type="match status" value="1"/>
</dbReference>
<comment type="caution">
    <text evidence="10">The sequence shown here is derived from an EMBL/GenBank/DDBJ whole genome shotgun (WGS) entry which is preliminary data.</text>
</comment>
<dbReference type="Gene3D" id="2.20.80.10">
    <property type="entry name" value="Lipovitellin-phosvitin complex, chain A, domain 4"/>
    <property type="match status" value="1"/>
</dbReference>
<feature type="transmembrane region" description="Helical" evidence="7">
    <location>
        <begin position="21"/>
        <end position="46"/>
    </location>
</feature>
<dbReference type="Pfam" id="PF09172">
    <property type="entry name" value="Vit_open_b-sht"/>
    <property type="match status" value="1"/>
</dbReference>
<keyword evidence="1" id="KW-0732">Signal</keyword>
<dbReference type="InterPro" id="IPR001747">
    <property type="entry name" value="Vitellogenin_N"/>
</dbReference>
<evidence type="ECO:0000256" key="6">
    <source>
        <dbReference type="SAM" id="MobiDB-lite"/>
    </source>
</evidence>
<evidence type="ECO:0000256" key="1">
    <source>
        <dbReference type="ARBA" id="ARBA00022729"/>
    </source>
</evidence>
<keyword evidence="7" id="KW-1133">Transmembrane helix</keyword>
<dbReference type="PROSITE" id="PS51211">
    <property type="entry name" value="VITELLOGENIN"/>
    <property type="match status" value="1"/>
</dbReference>
<dbReference type="InterPro" id="IPR015819">
    <property type="entry name" value="Lipid_transp_b-sht_shell"/>
</dbReference>
<evidence type="ECO:0000313" key="11">
    <source>
        <dbReference type="Proteomes" id="UP001642520"/>
    </source>
</evidence>
<dbReference type="SUPFAM" id="SSF56968">
    <property type="entry name" value="Lipovitellin-phosvitin complex, beta-sheet shell regions"/>
    <property type="match status" value="2"/>
</dbReference>
<gene>
    <name evidence="10" type="ORF">XYLVIOL_LOCUS1034</name>
</gene>
<feature type="compositionally biased region" description="Polar residues" evidence="6">
    <location>
        <begin position="181"/>
        <end position="195"/>
    </location>
</feature>
<evidence type="ECO:0000256" key="4">
    <source>
        <dbReference type="ARBA" id="ARBA00023180"/>
    </source>
</evidence>
<accession>A0ABP1N0J8</accession>
<dbReference type="Gene3D" id="2.30.230.10">
    <property type="entry name" value="Lipovitellin, beta-sheet shell regions, chain A"/>
    <property type="match status" value="1"/>
</dbReference>
<dbReference type="PROSITE" id="PS51233">
    <property type="entry name" value="VWFD"/>
    <property type="match status" value="1"/>
</dbReference>
<feature type="domain" description="VWFD" evidence="9">
    <location>
        <begin position="1481"/>
        <end position="1674"/>
    </location>
</feature>
<evidence type="ECO:0008006" key="12">
    <source>
        <dbReference type="Google" id="ProtNLM"/>
    </source>
</evidence>
<evidence type="ECO:0000256" key="2">
    <source>
        <dbReference type="ARBA" id="ARBA00022761"/>
    </source>
</evidence>
<feature type="compositionally biased region" description="Low complexity" evidence="6">
    <location>
        <begin position="408"/>
        <end position="422"/>
    </location>
</feature>
<evidence type="ECO:0000259" key="8">
    <source>
        <dbReference type="PROSITE" id="PS51211"/>
    </source>
</evidence>
<name>A0ABP1N0J8_XYLVO</name>
<proteinExistence type="predicted"/>
<keyword evidence="7" id="KW-0812">Transmembrane</keyword>
<dbReference type="EMBL" id="CAXAJV020001281">
    <property type="protein sequence ID" value="CAL7934467.1"/>
    <property type="molecule type" value="Genomic_DNA"/>
</dbReference>
<sequence length="1813" mass="205159">MEILSIYRLLTWRDQDINIARLCPCSLIFWLATAFDMWLVLTFLLLARTITADYDHGWKTGNEYTYLVRSRTLNSLEPLSKQYTGVIIKGWLTIQATDTNTLLAKLWNCQYAHIHKELPDGWETEFSDQMLELKELPISNKPFEIKLKHGVIKDLIVDRAVPTWEVNLVKSAVTQLQVDSQGENSVKTEETQIPSDENPYGSFKAIEDSVGGRCEVRYDMTPLSDSMVHSRPNLVLVPRLKGDGQYIEIVKSRNFDRCVQRVNYHFGITGTTHWEPGSNSNGEFLARSSTSRIIISGTLKSFTIQSSVTVSKIEISPRLYDNKNGLVVSMVNLSLGDVKKIAKPLHKPNTPESTGNLVYLYNNPFSTTEERRVGKVENSNHIWNSDSISSVSSSEEAPEKGHNPRTLSSSSSSGSSSSISSSEENDFWQPKPTLEEAPQYPLLPNFIGYNGKSIGQSDKVDVIETSKELISEISNELEDPNNIPSQETLEKFTILCSLIRTMSWNQISQMDSKMQLSPNELKWNDKSQTVKQNTWAVFRDAIVQAGTGPAFLTIKNWITKGHVGSLETADILSRIPKNARTPTTEYVKAFFDLVTSSKIKNDPLVEPTAMVAFGNLVRYSHVHSWSIHNRYPVHTFGRMVSKHDRTVQNEYIPYLARELKKAVENGDSMKIQTYIMTLGQIAHPKILSVLEPYLEGQHKVTTYQRTLMVTAMGALSEINPKLLRSVLYKVYLNTMESHEVRCVAVFLLLDMDPPLSMLQRMAEFTRYDTDKQVNSAVKSALTSMAELTSSHWEARAKKARSVLKLLTADEYGYELSHGFTVDWDKKKQNSITTMIFDYIGSDESVIPRALYLGLFNSHGGYRMPPTELLAMLSSFKALMDIGFTKNGNEEAVKMAAERIAEELNIVPEEPVPFEGNLMWNSRYTWRFLPFDSASIRGTYLWIANQLAGEKQEKYVNLNKLFSYDITLAFPTETGLPFVYTLRVPILYKFSGTGRLHMDALGTANINAKSDFRLTYSQKIQGRVGFVTPFDHQHFISGVDVNFQSYIPMKLVLDVNVPKANMQLKIWPLKGEENARLIHYSVLPYTSKHDILNLRPVMLDKNTHLIQPEEIETLNFPTIIDTHVKVKIEANKFDDDFWNADMDNILERIESPWTTDQDKYCKINVYANINREEKQPWIFTLAYDSLNVEPKPDTAQDWSRQAKAVEPTNKEPNSDGRRKQFLREVARGIKLAKSEVLDIQFQVPDKWKSTNILTLAWSTSTAEKKGRSLIYWHMGTSENTFEVCGATQTSTWPETVRFFDQAMKTKPKAEFNVNLRYGSTCSTGEQINAKGVAEQTDELRKALMKTAAATECEEQMKQGNKILRACQEAVTLATMVDEVDISVDFESQYIADLFQKILEAIGNSNYLDMNTDTLKPKNMGKKKIDIKAKLSRDLSSADLIIHTPSTTAQLNDIDLSPLGIDAEDLLDTADDDLDLKVFEDQSACMLDKTRVETFDGKMYPLRLGNCWHVVLTTYPKLNPEKPKEKLRIPEDSSLSILSRETADGHKEVKILLGEKWEIKLTPTSLQPKVFVNGKAIEISDAMSHQEKSNDDILFEIFKLGDHSIGLVAEKYDASIAFDGKRLLIQASDTYRDSIRGLCGNFDGKVDNDFIGPKNCLLRESDWFTASYALTKKECEGESLDKAKSIHSHDCIPYVVDRQSNVISDAESGRTDTEQETWGYHHGTHTGEKRCSTHKTHIHETDDKICFSVRPVLACAAGCTATETKSKNYQLHCMERNEAALRLKKRIEKGARPDLSQKPISMSQRISVPLACKAA</sequence>
<keyword evidence="3" id="KW-1015">Disulfide bond</keyword>
<feature type="compositionally biased region" description="Low complexity" evidence="6">
    <location>
        <begin position="385"/>
        <end position="394"/>
    </location>
</feature>
<dbReference type="Pfam" id="PF00094">
    <property type="entry name" value="VWD"/>
    <property type="match status" value="1"/>
</dbReference>
<dbReference type="InterPro" id="IPR001846">
    <property type="entry name" value="VWF_type-D"/>
</dbReference>
<evidence type="ECO:0000256" key="7">
    <source>
        <dbReference type="SAM" id="Phobius"/>
    </source>
</evidence>
<feature type="domain" description="Vitellogenin" evidence="8">
    <location>
        <begin position="58"/>
        <end position="850"/>
    </location>
</feature>